<evidence type="ECO:0000313" key="5">
    <source>
        <dbReference type="Proteomes" id="UP001165160"/>
    </source>
</evidence>
<name>A0A9W7C670_9STRA</name>
<dbReference type="CDD" id="cd15466">
    <property type="entry name" value="CLU-central"/>
    <property type="match status" value="1"/>
</dbReference>
<dbReference type="PROSITE" id="PS51823">
    <property type="entry name" value="CLU"/>
    <property type="match status" value="1"/>
</dbReference>
<comment type="caution">
    <text evidence="4">The sequence shown here is derived from an EMBL/GenBank/DDBJ whole genome shotgun (WGS) entry which is preliminary data.</text>
</comment>
<evidence type="ECO:0000313" key="4">
    <source>
        <dbReference type="EMBL" id="GMH98770.1"/>
    </source>
</evidence>
<dbReference type="PANTHER" id="PTHR12601">
    <property type="entry name" value="EUKARYOTIC TRANSLATION INITIATION FACTOR 3 SUBUNIT EIF-3"/>
    <property type="match status" value="1"/>
</dbReference>
<dbReference type="InterPro" id="IPR027523">
    <property type="entry name" value="CLU_prot"/>
</dbReference>
<feature type="region of interest" description="Disordered" evidence="2">
    <location>
        <begin position="127"/>
        <end position="154"/>
    </location>
</feature>
<evidence type="ECO:0000256" key="1">
    <source>
        <dbReference type="ARBA" id="ARBA00022490"/>
    </source>
</evidence>
<sequence>MSDDAVVTPSSPSDVSVSTEEVPPVSTIDLRILSPTGADIVLKSTPLSEGAANVLSGVLPLVQGFAEYTNVELVSETGAVLSPYSLLSEYDLSPTPTLTLRPVPYTVTASKNHVNRLLSLLKSPPTFSDVGKEGAKEPPSPQPPSMPSVKNLNPDVSSVPSLTSFLSNPLGVCFSALPPPPTVPSLTPLLNLLGKTSITMRSNQVLSQKDALRGVLSLWQVKTHGSVLGVESTVKGYRLDAGSENNKSKKSAGKPREIYDTLLALLLSESAKFSKTWTEVLTLLKTPPRAANYLQTLSSIYTSPSFIFGSSRTLIEDLPLLCQGRTWSRDISEVRKMDTSTPLLSHTKLQTQLKIRTDFTYACLAILKSIVSGFLQPLNPGSPPEECVYVSNDILVSHPSTPSSYSVHGSSEATSKLLKKEVTYQPLLAPLNTTNMMIEYLGVKYCFIVLVPGVMSGSDFLRVGCLENTYESKEVDGICKEIFTSLGMKPSSILKDVKGENTDDKVEIVMPVEAKAVRGDNGEYYILECGRLTGLDNLWLHDLKDYSSPTKSNKDKNYVVGAFPELDTMRVYRYELDGLYGDYQRQLIREKVYEKVRNRITELDETIKKEIREEIAKVEPTKEDEKTPEEIDEVFNEVSTRVAKKYEGKREEYVKEAEAEQKTLLETVKVETNVNVGYGLKGMEDDKFDNGKSDFLKYQLLKVAVQVLNASTYPGSGEELVEYFHEQGLNLRYMGYVADRSYEEHQKEQQIVRNKRIPVSWLQLLEIEMVCRAAKRVLNRLYGEVVDKLDIVAEVFNAVMCEREETVAEVEKRGGDGGDETKGYGEIWEDIKAEVGKRFRYNLKFLPDNSLSLPLLTRMCELNGVKIESRTYPFTTTNQKFAYSCNYPLTSSDIVSIDCLVRGGAKSPNIGFDWNGEENPNAAVSVPSADRHLNLAVNTYMQGSKGDPRVALESANIAAELYADVCGIGHRKVTECVDLISKILLKCGEVAECRRNQLKVLAGHVGQGVTSYKVRDAHKFAGEAAHMDGDYEIAVGHFETAAAIYEVNAGPNHPEIFQIWHIIATIYEKSSAKKPAHLALAKKWAEKAMNAESVPGLSEQLDYKKTMARLLSASGDHEKAIDLSKKITDELSRFYPAEHGLVKASVEDVKKFSRLKIENDLAVATGVVDLDGGAGGGEGGGEEGKKKKKKKKKTKKK</sequence>
<feature type="compositionally biased region" description="Basic residues" evidence="2">
    <location>
        <begin position="1186"/>
        <end position="1197"/>
    </location>
</feature>
<dbReference type="Gene3D" id="1.25.40.10">
    <property type="entry name" value="Tetratricopeptide repeat domain"/>
    <property type="match status" value="1"/>
</dbReference>
<organism evidence="4 5">
    <name type="scientific">Triparma verrucosa</name>
    <dbReference type="NCBI Taxonomy" id="1606542"/>
    <lineage>
        <taxon>Eukaryota</taxon>
        <taxon>Sar</taxon>
        <taxon>Stramenopiles</taxon>
        <taxon>Ochrophyta</taxon>
        <taxon>Bolidophyceae</taxon>
        <taxon>Parmales</taxon>
        <taxon>Triparmaceae</taxon>
        <taxon>Triparma</taxon>
    </lineage>
</organism>
<dbReference type="PANTHER" id="PTHR12601:SF6">
    <property type="entry name" value="CLUSTERED MITOCHONDRIA PROTEIN HOMOLOG"/>
    <property type="match status" value="1"/>
</dbReference>
<protein>
    <recommendedName>
        <fullName evidence="3">Clu domain-containing protein</fullName>
    </recommendedName>
</protein>
<dbReference type="InterPro" id="IPR033646">
    <property type="entry name" value="CLU-central"/>
</dbReference>
<evidence type="ECO:0000256" key="2">
    <source>
        <dbReference type="SAM" id="MobiDB-lite"/>
    </source>
</evidence>
<dbReference type="SUPFAM" id="SSF48452">
    <property type="entry name" value="TPR-like"/>
    <property type="match status" value="1"/>
</dbReference>
<feature type="domain" description="Clu" evidence="3">
    <location>
        <begin position="300"/>
        <end position="540"/>
    </location>
</feature>
<dbReference type="GO" id="GO:0005737">
    <property type="term" value="C:cytoplasm"/>
    <property type="evidence" value="ECO:0007669"/>
    <property type="project" value="TreeGrafter"/>
</dbReference>
<dbReference type="EMBL" id="BRXX01000225">
    <property type="protein sequence ID" value="GMH98770.1"/>
    <property type="molecule type" value="Genomic_DNA"/>
</dbReference>
<evidence type="ECO:0000259" key="3">
    <source>
        <dbReference type="PROSITE" id="PS51823"/>
    </source>
</evidence>
<keyword evidence="1" id="KW-0963">Cytoplasm</keyword>
<keyword evidence="5" id="KW-1185">Reference proteome</keyword>
<dbReference type="InterPro" id="IPR025697">
    <property type="entry name" value="CLU_dom"/>
</dbReference>
<feature type="region of interest" description="Disordered" evidence="2">
    <location>
        <begin position="1"/>
        <end position="22"/>
    </location>
</feature>
<dbReference type="AlphaFoldDB" id="A0A9W7C670"/>
<dbReference type="Pfam" id="PF12807">
    <property type="entry name" value="eIF3_p135"/>
    <property type="match status" value="1"/>
</dbReference>
<dbReference type="Proteomes" id="UP001165160">
    <property type="component" value="Unassembled WGS sequence"/>
</dbReference>
<proteinExistence type="predicted"/>
<feature type="region of interest" description="Disordered" evidence="2">
    <location>
        <begin position="1168"/>
        <end position="1197"/>
    </location>
</feature>
<dbReference type="InterPro" id="IPR011990">
    <property type="entry name" value="TPR-like_helical_dom_sf"/>
</dbReference>
<reference evidence="5" key="1">
    <citation type="journal article" date="2023" name="Commun. Biol.">
        <title>Genome analysis of Parmales, the sister group of diatoms, reveals the evolutionary specialization of diatoms from phago-mixotrophs to photoautotrophs.</title>
        <authorList>
            <person name="Ban H."/>
            <person name="Sato S."/>
            <person name="Yoshikawa S."/>
            <person name="Yamada K."/>
            <person name="Nakamura Y."/>
            <person name="Ichinomiya M."/>
            <person name="Sato N."/>
            <person name="Blanc-Mathieu R."/>
            <person name="Endo H."/>
            <person name="Kuwata A."/>
            <person name="Ogata H."/>
        </authorList>
    </citation>
    <scope>NUCLEOTIDE SEQUENCE [LARGE SCALE GENOMIC DNA]</scope>
    <source>
        <strain evidence="5">NIES 3699</strain>
    </source>
</reference>
<dbReference type="Pfam" id="PF13236">
    <property type="entry name" value="CLU"/>
    <property type="match status" value="1"/>
</dbReference>
<accession>A0A9W7C670</accession>
<gene>
    <name evidence="4" type="ORF">TrVE_jg8858</name>
</gene>